<feature type="chain" id="PRO_5046924364" description="Transglycosylase SLT domain-containing protein" evidence="2">
    <location>
        <begin position="21"/>
        <end position="249"/>
    </location>
</feature>
<feature type="domain" description="Transglycosylase SLT" evidence="3">
    <location>
        <begin position="96"/>
        <end position="154"/>
    </location>
</feature>
<dbReference type="InterPro" id="IPR008258">
    <property type="entry name" value="Transglycosylase_SLT_dom_1"/>
</dbReference>
<reference evidence="4 5" key="1">
    <citation type="submission" date="2017-01" db="EMBL/GenBank/DDBJ databases">
        <title>The complete genome sequence of a sulfur-oxidizing marine bacterium Thioclava sp. 25B10_4T.</title>
        <authorList>
            <person name="Liu Y."/>
            <person name="Lai Q."/>
            <person name="Shao Z."/>
        </authorList>
    </citation>
    <scope>NUCLEOTIDE SEQUENCE [LARGE SCALE GENOMIC DNA]</scope>
    <source>
        <strain evidence="4 5">25B10_4</strain>
    </source>
</reference>
<gene>
    <name evidence="4" type="ORF">BMG03_01185</name>
</gene>
<dbReference type="Gene3D" id="1.10.530.10">
    <property type="match status" value="1"/>
</dbReference>
<keyword evidence="2" id="KW-0732">Signal</keyword>
<dbReference type="InterPro" id="IPR023346">
    <property type="entry name" value="Lysozyme-like_dom_sf"/>
</dbReference>
<proteinExistence type="inferred from homology"/>
<accession>A0ABN4X5R9</accession>
<evidence type="ECO:0000313" key="5">
    <source>
        <dbReference type="Proteomes" id="UP000185622"/>
    </source>
</evidence>
<comment type="similarity">
    <text evidence="1">Belongs to the virb1 family.</text>
</comment>
<sequence length="249" mass="27519">MPWFRRALYILCLTLTPLSAAGQPQLCEAAAKQASRESDVPYAVLMAISLNETGRKGAGGFQPWPWTVNMEGAGHWFDSRDLALAYVFKEFKRGARSFDIGCFQINFKWHGQHFSSIEDMFDPLTNARYAAQFLKSLYAETGDWTKAAGAYHSRTPKYARRYSERFARLHAKLAGKVEPEKVVNTSATRATAGAPEIPEIVLARTEPSAQSRDNQYPLLLRSEGTEPPGVGGAPGASLFIRAAQKARGM</sequence>
<organism evidence="4 5">
    <name type="scientific">Thioclava nitratireducens</name>
    <dbReference type="NCBI Taxonomy" id="1915078"/>
    <lineage>
        <taxon>Bacteria</taxon>
        <taxon>Pseudomonadati</taxon>
        <taxon>Pseudomonadota</taxon>
        <taxon>Alphaproteobacteria</taxon>
        <taxon>Rhodobacterales</taxon>
        <taxon>Paracoccaceae</taxon>
        <taxon>Thioclava</taxon>
    </lineage>
</organism>
<evidence type="ECO:0000259" key="3">
    <source>
        <dbReference type="Pfam" id="PF01464"/>
    </source>
</evidence>
<protein>
    <recommendedName>
        <fullName evidence="3">Transglycosylase SLT domain-containing protein</fullName>
    </recommendedName>
</protein>
<dbReference type="Proteomes" id="UP000185622">
    <property type="component" value="Chromosome"/>
</dbReference>
<dbReference type="SUPFAM" id="SSF53955">
    <property type="entry name" value="Lysozyme-like"/>
    <property type="match status" value="1"/>
</dbReference>
<dbReference type="Pfam" id="PF01464">
    <property type="entry name" value="SLT"/>
    <property type="match status" value="1"/>
</dbReference>
<evidence type="ECO:0000313" key="4">
    <source>
        <dbReference type="EMBL" id="AQS46569.1"/>
    </source>
</evidence>
<evidence type="ECO:0000256" key="1">
    <source>
        <dbReference type="ARBA" id="ARBA00009387"/>
    </source>
</evidence>
<keyword evidence="5" id="KW-1185">Reference proteome</keyword>
<evidence type="ECO:0000256" key="2">
    <source>
        <dbReference type="SAM" id="SignalP"/>
    </source>
</evidence>
<dbReference type="EMBL" id="CP019437">
    <property type="protein sequence ID" value="AQS46569.1"/>
    <property type="molecule type" value="Genomic_DNA"/>
</dbReference>
<feature type="signal peptide" evidence="2">
    <location>
        <begin position="1"/>
        <end position="20"/>
    </location>
</feature>
<dbReference type="RefSeq" id="WP_075775265.1">
    <property type="nucleotide sequence ID" value="NZ_CP019437.1"/>
</dbReference>
<name>A0ABN4X5R9_9RHOB</name>